<evidence type="ECO:0000256" key="7">
    <source>
        <dbReference type="ARBA" id="ARBA00023136"/>
    </source>
</evidence>
<dbReference type="InterPro" id="IPR004761">
    <property type="entry name" value="Spore_GerAB"/>
</dbReference>
<feature type="transmembrane region" description="Helical" evidence="8">
    <location>
        <begin position="44"/>
        <end position="63"/>
    </location>
</feature>
<feature type="transmembrane region" description="Helical" evidence="8">
    <location>
        <begin position="218"/>
        <end position="241"/>
    </location>
</feature>
<dbReference type="Proteomes" id="UP000673394">
    <property type="component" value="Unassembled WGS sequence"/>
</dbReference>
<comment type="caution">
    <text evidence="9">The sequence shown here is derived from an EMBL/GenBank/DDBJ whole genome shotgun (WGS) entry which is preliminary data.</text>
</comment>
<keyword evidence="6 8" id="KW-1133">Transmembrane helix</keyword>
<feature type="transmembrane region" description="Helical" evidence="8">
    <location>
        <begin position="186"/>
        <end position="206"/>
    </location>
</feature>
<dbReference type="PANTHER" id="PTHR34975">
    <property type="entry name" value="SPORE GERMINATION PROTEIN A2"/>
    <property type="match status" value="1"/>
</dbReference>
<feature type="transmembrane region" description="Helical" evidence="8">
    <location>
        <begin position="144"/>
        <end position="166"/>
    </location>
</feature>
<gene>
    <name evidence="9" type="ORF">I8J30_10580</name>
</gene>
<evidence type="ECO:0000256" key="5">
    <source>
        <dbReference type="ARBA" id="ARBA00022692"/>
    </source>
</evidence>
<protein>
    <submittedName>
        <fullName evidence="9">GerAB/ArcD/ProY family transporter</fullName>
    </submittedName>
</protein>
<keyword evidence="7 8" id="KW-0472">Membrane</keyword>
<feature type="transmembrane region" description="Helical" evidence="8">
    <location>
        <begin position="120"/>
        <end position="137"/>
    </location>
</feature>
<sequence>MQNLVKENNMLSGFFIFFLFHASLLGAGVLGFQHIIYKTTGNDAWISVLIMGLSLHIIIRMIFKMLGNPAKDIIDLHRILFGKILGNALSFVLVGYYFLIALTVYRGYIEIIQIWMFPDLKAWVLALILVCAIYYAVSGGFRVIAGYCFFGFFFSSLLPLLLYFNIQYGHLYNVMPMFNHSMKEMVMSFKYTGIIFMGFETILLYFPFIKNPEKSEKWAHFGLLICIIKYVILMFVTLMYFSQGLLKHTYWPTLVMVKVIEFSLIARVEFVFICIWLMLIIPVLCLSVWSCTRIIKRVTNLKPTWSLYGILIAIFAASLPFNDRVKIEWLGRNVVELGFYFIYAYIPLLFILYLIRSLFSQRKIVTIQPEQ</sequence>
<dbReference type="Pfam" id="PF03845">
    <property type="entry name" value="Spore_permease"/>
    <property type="match status" value="1"/>
</dbReference>
<evidence type="ECO:0000256" key="2">
    <source>
        <dbReference type="ARBA" id="ARBA00007998"/>
    </source>
</evidence>
<keyword evidence="10" id="KW-1185">Reference proteome</keyword>
<feature type="transmembrane region" description="Helical" evidence="8">
    <location>
        <begin position="337"/>
        <end position="355"/>
    </location>
</feature>
<evidence type="ECO:0000256" key="8">
    <source>
        <dbReference type="SAM" id="Phobius"/>
    </source>
</evidence>
<evidence type="ECO:0000256" key="6">
    <source>
        <dbReference type="ARBA" id="ARBA00022989"/>
    </source>
</evidence>
<proteinExistence type="inferred from homology"/>
<keyword evidence="4" id="KW-0309">Germination</keyword>
<comment type="subcellular location">
    <subcellularLocation>
        <location evidence="1">Membrane</location>
        <topology evidence="1">Multi-pass membrane protein</topology>
    </subcellularLocation>
</comment>
<evidence type="ECO:0000256" key="1">
    <source>
        <dbReference type="ARBA" id="ARBA00004141"/>
    </source>
</evidence>
<dbReference type="PANTHER" id="PTHR34975:SF2">
    <property type="entry name" value="SPORE GERMINATION PROTEIN A2"/>
    <property type="match status" value="1"/>
</dbReference>
<name>A0ABS5CAZ2_9BACL</name>
<dbReference type="NCBIfam" id="TIGR00912">
    <property type="entry name" value="2A0309"/>
    <property type="match status" value="1"/>
</dbReference>
<dbReference type="RefSeq" id="WP_210658016.1">
    <property type="nucleotide sequence ID" value="NZ_JAGKSP010000003.1"/>
</dbReference>
<feature type="transmembrane region" description="Helical" evidence="8">
    <location>
        <begin position="304"/>
        <end position="321"/>
    </location>
</feature>
<organism evidence="9 10">
    <name type="scientific">Paenibacillus lignilyticus</name>
    <dbReference type="NCBI Taxonomy" id="1172615"/>
    <lineage>
        <taxon>Bacteria</taxon>
        <taxon>Bacillati</taxon>
        <taxon>Bacillota</taxon>
        <taxon>Bacilli</taxon>
        <taxon>Bacillales</taxon>
        <taxon>Paenibacillaceae</taxon>
        <taxon>Paenibacillus</taxon>
    </lineage>
</organism>
<evidence type="ECO:0000256" key="3">
    <source>
        <dbReference type="ARBA" id="ARBA00022448"/>
    </source>
</evidence>
<dbReference type="EMBL" id="JAGKSP010000003">
    <property type="protein sequence ID" value="MBP3963145.1"/>
    <property type="molecule type" value="Genomic_DNA"/>
</dbReference>
<feature type="transmembrane region" description="Helical" evidence="8">
    <location>
        <begin position="84"/>
        <end position="108"/>
    </location>
</feature>
<reference evidence="9 10" key="1">
    <citation type="submission" date="2021-04" db="EMBL/GenBank/DDBJ databases">
        <title>Paenibacillus sp. DLE-14 whole genome sequence.</title>
        <authorList>
            <person name="Ham Y.J."/>
        </authorList>
    </citation>
    <scope>NUCLEOTIDE SEQUENCE [LARGE SCALE GENOMIC DNA]</scope>
    <source>
        <strain evidence="9 10">DLE-14</strain>
    </source>
</reference>
<keyword evidence="5 8" id="KW-0812">Transmembrane</keyword>
<evidence type="ECO:0000313" key="9">
    <source>
        <dbReference type="EMBL" id="MBP3963145.1"/>
    </source>
</evidence>
<comment type="similarity">
    <text evidence="2">Belongs to the amino acid-polyamine-organocation (APC) superfamily. Spore germination protein (SGP) (TC 2.A.3.9) family.</text>
</comment>
<keyword evidence="3" id="KW-0813">Transport</keyword>
<feature type="transmembrane region" description="Helical" evidence="8">
    <location>
        <begin position="270"/>
        <end position="292"/>
    </location>
</feature>
<evidence type="ECO:0000313" key="10">
    <source>
        <dbReference type="Proteomes" id="UP000673394"/>
    </source>
</evidence>
<feature type="transmembrane region" description="Helical" evidence="8">
    <location>
        <begin position="12"/>
        <end position="32"/>
    </location>
</feature>
<accession>A0ABS5CAZ2</accession>
<evidence type="ECO:0000256" key="4">
    <source>
        <dbReference type="ARBA" id="ARBA00022544"/>
    </source>
</evidence>